<evidence type="ECO:0000313" key="3">
    <source>
        <dbReference type="Proteomes" id="UP000765509"/>
    </source>
</evidence>
<organism evidence="2 3">
    <name type="scientific">Austropuccinia psidii MF-1</name>
    <dbReference type="NCBI Taxonomy" id="1389203"/>
    <lineage>
        <taxon>Eukaryota</taxon>
        <taxon>Fungi</taxon>
        <taxon>Dikarya</taxon>
        <taxon>Basidiomycota</taxon>
        <taxon>Pucciniomycotina</taxon>
        <taxon>Pucciniomycetes</taxon>
        <taxon>Pucciniales</taxon>
        <taxon>Sphaerophragmiaceae</taxon>
        <taxon>Austropuccinia</taxon>
    </lineage>
</organism>
<evidence type="ECO:0000256" key="1">
    <source>
        <dbReference type="SAM" id="MobiDB-lite"/>
    </source>
</evidence>
<name>A0A9Q3C3R1_9BASI</name>
<accession>A0A9Q3C3R1</accession>
<feature type="region of interest" description="Disordered" evidence="1">
    <location>
        <begin position="1"/>
        <end position="37"/>
    </location>
</feature>
<sequence>MPELAVPCGTPTRKSDRSPLQPSVNSQEHHRTVIEKSTATSTNELALIDKARCLTRTFGIPAQKFTVKDPVDARSAVTRPGLQLLGLSNTIEKFPFWAA</sequence>
<keyword evidence="3" id="KW-1185">Reference proteome</keyword>
<proteinExistence type="predicted"/>
<protein>
    <submittedName>
        <fullName evidence="2">Uncharacterized protein</fullName>
    </submittedName>
</protein>
<comment type="caution">
    <text evidence="2">The sequence shown here is derived from an EMBL/GenBank/DDBJ whole genome shotgun (WGS) entry which is preliminary data.</text>
</comment>
<gene>
    <name evidence="2" type="ORF">O181_015431</name>
</gene>
<dbReference type="EMBL" id="AVOT02004210">
    <property type="protein sequence ID" value="MBW0475716.1"/>
    <property type="molecule type" value="Genomic_DNA"/>
</dbReference>
<dbReference type="AlphaFoldDB" id="A0A9Q3C3R1"/>
<evidence type="ECO:0000313" key="2">
    <source>
        <dbReference type="EMBL" id="MBW0475716.1"/>
    </source>
</evidence>
<dbReference type="Proteomes" id="UP000765509">
    <property type="component" value="Unassembled WGS sequence"/>
</dbReference>
<reference evidence="2" key="1">
    <citation type="submission" date="2021-03" db="EMBL/GenBank/DDBJ databases">
        <title>Draft genome sequence of rust myrtle Austropuccinia psidii MF-1, a brazilian biotype.</title>
        <authorList>
            <person name="Quecine M.C."/>
            <person name="Pachon D.M.R."/>
            <person name="Bonatelli M.L."/>
            <person name="Correr F.H."/>
            <person name="Franceschini L.M."/>
            <person name="Leite T.F."/>
            <person name="Margarido G.R.A."/>
            <person name="Almeida C.A."/>
            <person name="Ferrarezi J.A."/>
            <person name="Labate C.A."/>
        </authorList>
    </citation>
    <scope>NUCLEOTIDE SEQUENCE</scope>
    <source>
        <strain evidence="2">MF-1</strain>
    </source>
</reference>